<dbReference type="InterPro" id="IPR050229">
    <property type="entry name" value="GlpE_sulfurtransferase"/>
</dbReference>
<dbReference type="GO" id="GO:0016740">
    <property type="term" value="F:transferase activity"/>
    <property type="evidence" value="ECO:0007669"/>
    <property type="project" value="UniProtKB-KW"/>
</dbReference>
<dbReference type="Gene3D" id="3.40.250.10">
    <property type="entry name" value="Rhodanese-like domain"/>
    <property type="match status" value="1"/>
</dbReference>
<dbReference type="OrthoDB" id="9789348at2"/>
<evidence type="ECO:0000259" key="1">
    <source>
        <dbReference type="PROSITE" id="PS50206"/>
    </source>
</evidence>
<dbReference type="PANTHER" id="PTHR43031">
    <property type="entry name" value="FAD-DEPENDENT OXIDOREDUCTASE"/>
    <property type="match status" value="1"/>
</dbReference>
<dbReference type="CDD" id="cd00158">
    <property type="entry name" value="RHOD"/>
    <property type="match status" value="1"/>
</dbReference>
<dbReference type="PROSITE" id="PS50206">
    <property type="entry name" value="RHODANESE_3"/>
    <property type="match status" value="1"/>
</dbReference>
<dbReference type="AlphaFoldDB" id="A0A1T4KI55"/>
<sequence length="103" mass="11625">MQPKELQKQLKSKTPPTVLDVRSGMEYRMGHIPGSLLLPFWKVLFRMTGSLPQDKQAQLVLYCESGARAEMVGSMLAKRGYSRIAYLDGDMPAWRQAGLPLEK</sequence>
<keyword evidence="2" id="KW-0808">Transferase</keyword>
<dbReference type="Proteomes" id="UP000190102">
    <property type="component" value="Unassembled WGS sequence"/>
</dbReference>
<dbReference type="PANTHER" id="PTHR43031:SF1">
    <property type="entry name" value="PYRIDINE NUCLEOTIDE-DISULPHIDE OXIDOREDUCTASE"/>
    <property type="match status" value="1"/>
</dbReference>
<evidence type="ECO:0000313" key="3">
    <source>
        <dbReference type="Proteomes" id="UP000190102"/>
    </source>
</evidence>
<dbReference type="InterPro" id="IPR001763">
    <property type="entry name" value="Rhodanese-like_dom"/>
</dbReference>
<gene>
    <name evidence="2" type="ORF">SAMN02745119_00568</name>
</gene>
<dbReference type="STRING" id="115783.SAMN02745119_00568"/>
<proteinExistence type="predicted"/>
<dbReference type="InterPro" id="IPR036873">
    <property type="entry name" value="Rhodanese-like_dom_sf"/>
</dbReference>
<name>A0A1T4KI55_9BACT</name>
<dbReference type="EMBL" id="FUWR01000001">
    <property type="protein sequence ID" value="SJZ42084.1"/>
    <property type="molecule type" value="Genomic_DNA"/>
</dbReference>
<protein>
    <submittedName>
        <fullName evidence="2">Rhodanese-related sulfurtransferase</fullName>
    </submittedName>
</protein>
<keyword evidence="3" id="KW-1185">Reference proteome</keyword>
<reference evidence="3" key="1">
    <citation type="submission" date="2017-02" db="EMBL/GenBank/DDBJ databases">
        <authorList>
            <person name="Varghese N."/>
            <person name="Submissions S."/>
        </authorList>
    </citation>
    <scope>NUCLEOTIDE SEQUENCE [LARGE SCALE GENOMIC DNA]</scope>
    <source>
        <strain evidence="3">ATCC BAA-34</strain>
    </source>
</reference>
<dbReference type="RefSeq" id="WP_078788851.1">
    <property type="nucleotide sequence ID" value="NZ_FUWR01000001.1"/>
</dbReference>
<evidence type="ECO:0000313" key="2">
    <source>
        <dbReference type="EMBL" id="SJZ42084.1"/>
    </source>
</evidence>
<accession>A0A1T4KI55</accession>
<dbReference type="SMART" id="SM00450">
    <property type="entry name" value="RHOD"/>
    <property type="match status" value="1"/>
</dbReference>
<organism evidence="2 3">
    <name type="scientific">Trichlorobacter thiogenes</name>
    <dbReference type="NCBI Taxonomy" id="115783"/>
    <lineage>
        <taxon>Bacteria</taxon>
        <taxon>Pseudomonadati</taxon>
        <taxon>Thermodesulfobacteriota</taxon>
        <taxon>Desulfuromonadia</taxon>
        <taxon>Geobacterales</taxon>
        <taxon>Geobacteraceae</taxon>
        <taxon>Trichlorobacter</taxon>
    </lineage>
</organism>
<feature type="domain" description="Rhodanese" evidence="1">
    <location>
        <begin position="12"/>
        <end position="103"/>
    </location>
</feature>
<dbReference type="SUPFAM" id="SSF52821">
    <property type="entry name" value="Rhodanese/Cell cycle control phosphatase"/>
    <property type="match status" value="1"/>
</dbReference>
<dbReference type="Pfam" id="PF00581">
    <property type="entry name" value="Rhodanese"/>
    <property type="match status" value="1"/>
</dbReference>